<dbReference type="AlphaFoldDB" id="A0A0P9CR36"/>
<accession>A0A0P9CR36</accession>
<dbReference type="GO" id="GO:0008146">
    <property type="term" value="F:sulfotransferase activity"/>
    <property type="evidence" value="ECO:0007669"/>
    <property type="project" value="InterPro"/>
</dbReference>
<gene>
    <name evidence="1" type="ORF">SAMN05661077_0315</name>
</gene>
<name>A0A0P9CR36_9GAMM</name>
<dbReference type="RefSeq" id="WP_074471176.1">
    <property type="nucleotide sequence ID" value="NZ_FMUN01000001.1"/>
</dbReference>
<protein>
    <submittedName>
        <fullName evidence="1">Sulfotransferase family protein</fullName>
    </submittedName>
</protein>
<dbReference type="GO" id="GO:0016020">
    <property type="term" value="C:membrane"/>
    <property type="evidence" value="ECO:0007669"/>
    <property type="project" value="InterPro"/>
</dbReference>
<sequence length="251" mass="29466">MIYSKKENFIFIKTTKTAGSSVEIALSSFCGGEDILTPLTPEDEEKRASLAGIGAQNFEWPEEEKPWGLLRDITKRPNRYRKFLKHPLTKKYPATYKFDEHMSAHDVKLLLGAEIWKKTFTFTIERNPWDRAISFFYWQQRNGKKFNTIDHYVENRAKNHKHKLSNWHLYTKDDQFLVDKVLRYEDLSKDFENLGNFLGLTGLTLPEYQAKGNHRKNRDPAGKLLSKNAIDLIGEVCKKEIEFFGYEVQYD</sequence>
<proteinExistence type="predicted"/>
<organism evidence="1 2">
    <name type="scientific">Thiohalorhabdus denitrificans</name>
    <dbReference type="NCBI Taxonomy" id="381306"/>
    <lineage>
        <taxon>Bacteria</taxon>
        <taxon>Pseudomonadati</taxon>
        <taxon>Pseudomonadota</taxon>
        <taxon>Gammaproteobacteria</taxon>
        <taxon>Thiohalorhabdales</taxon>
        <taxon>Thiohalorhabdaceae</taxon>
        <taxon>Thiohalorhabdus</taxon>
    </lineage>
</organism>
<dbReference type="EMBL" id="FMUN01000001">
    <property type="protein sequence ID" value="SCX76551.1"/>
    <property type="molecule type" value="Genomic_DNA"/>
</dbReference>
<dbReference type="STRING" id="381306.AN478_12700"/>
<dbReference type="InterPro" id="IPR027417">
    <property type="entry name" value="P-loop_NTPase"/>
</dbReference>
<evidence type="ECO:0000313" key="2">
    <source>
        <dbReference type="Proteomes" id="UP000183104"/>
    </source>
</evidence>
<dbReference type="Proteomes" id="UP000183104">
    <property type="component" value="Unassembled WGS sequence"/>
</dbReference>
<evidence type="ECO:0000313" key="1">
    <source>
        <dbReference type="EMBL" id="SCX76551.1"/>
    </source>
</evidence>
<dbReference type="OrthoDB" id="288532at2"/>
<reference evidence="2" key="1">
    <citation type="submission" date="2016-10" db="EMBL/GenBank/DDBJ databases">
        <authorList>
            <person name="Varghese N."/>
        </authorList>
    </citation>
    <scope>NUCLEOTIDE SEQUENCE [LARGE SCALE GENOMIC DNA]</scope>
    <source>
        <strain evidence="2">HL 19</strain>
    </source>
</reference>
<keyword evidence="2" id="KW-1185">Reference proteome</keyword>
<dbReference type="PATRIC" id="fig|381306.5.peg.1694"/>
<dbReference type="Pfam" id="PF03567">
    <property type="entry name" value="Sulfotransfer_2"/>
    <property type="match status" value="1"/>
</dbReference>
<dbReference type="InterPro" id="IPR005331">
    <property type="entry name" value="Sulfotransferase"/>
</dbReference>
<dbReference type="Gene3D" id="3.40.50.300">
    <property type="entry name" value="P-loop containing nucleotide triphosphate hydrolases"/>
    <property type="match status" value="1"/>
</dbReference>
<keyword evidence="1" id="KW-0808">Transferase</keyword>
<dbReference type="SUPFAM" id="SSF52540">
    <property type="entry name" value="P-loop containing nucleoside triphosphate hydrolases"/>
    <property type="match status" value="1"/>
</dbReference>